<evidence type="ECO:0008006" key="11">
    <source>
        <dbReference type="Google" id="ProtNLM"/>
    </source>
</evidence>
<evidence type="ECO:0000259" key="8">
    <source>
        <dbReference type="PROSITE" id="PS51999"/>
    </source>
</evidence>
<dbReference type="GO" id="GO:0008270">
    <property type="term" value="F:zinc ion binding"/>
    <property type="evidence" value="ECO:0007669"/>
    <property type="project" value="UniProtKB-KW"/>
</dbReference>
<dbReference type="GO" id="GO:0043130">
    <property type="term" value="F:ubiquitin binding"/>
    <property type="evidence" value="ECO:0007669"/>
    <property type="project" value="InterPro"/>
</dbReference>
<evidence type="ECO:0000259" key="6">
    <source>
        <dbReference type="PROSITE" id="PS51140"/>
    </source>
</evidence>
<feature type="compositionally biased region" description="Acidic residues" evidence="5">
    <location>
        <begin position="18"/>
        <end position="28"/>
    </location>
</feature>
<dbReference type="OrthoDB" id="545910at2759"/>
<keyword evidence="10" id="KW-1185">Reference proteome</keyword>
<feature type="compositionally biased region" description="Acidic residues" evidence="5">
    <location>
        <begin position="326"/>
        <end position="335"/>
    </location>
</feature>
<dbReference type="AlphaFoldDB" id="A0A0F8WC61"/>
<comment type="caution">
    <text evidence="9">The sequence shown here is derived from an EMBL/GenBank/DDBJ whole genome shotgun (WGS) entry which is preliminary data.</text>
</comment>
<feature type="region of interest" description="Disordered" evidence="5">
    <location>
        <begin position="307"/>
        <end position="351"/>
    </location>
</feature>
<dbReference type="Gene3D" id="2.60.120.590">
    <property type="entry name" value="Alpha-ketoglutarate-dependent dioxygenase AlkB-like"/>
    <property type="match status" value="1"/>
</dbReference>
<sequence>MDRYLSRKRPRSQPASIADDDDGDDDTSTDIKLAQLVSLFVEIPQDILLDILVSSGGSVQAAISTLTTQQHDGITRTGKRSASTIQTSLSAHILRSPKDPESSIPKKKKKEKEKTTRPPPPLIQKGKTLHLFAPEDIASHTPCTIIHNFLPAHEANALLLELLDESPHFSRYRFQLFDRTVQSPHSTSVYVSTPHDYNSHAQDYTYGGTYRSNVREATPHLRAVSARVQQAVNEHIQARIRDVYPDGKKLKYQSPRAWVPNAAFVNCYDGPAESVGYHSDELTYLGPRPVIGSLSLGVQREFRVRRIVPREEDPGVEGGDAGAGAGDDDDDDDREEATAGGGSAAEMRGHSQGQISIALPHNSLLIMHADMQEEWKHAIVPAQTITPHSLAGNRRINVTYRWYRDSLHPRNIPRCRCGAHAILKCPQRKRDTRGRYMWTCFMGYVPGKKGCGFFQWAEFDDDGEPLWKHPQAKNEQDENAPKLTSFAG</sequence>
<evidence type="ECO:0000256" key="2">
    <source>
        <dbReference type="ARBA" id="ARBA00022771"/>
    </source>
</evidence>
<evidence type="ECO:0000256" key="5">
    <source>
        <dbReference type="SAM" id="MobiDB-lite"/>
    </source>
</evidence>
<dbReference type="PROSITE" id="PS51471">
    <property type="entry name" value="FE2OG_OXY"/>
    <property type="match status" value="1"/>
</dbReference>
<feature type="region of interest" description="Disordered" evidence="5">
    <location>
        <begin position="1"/>
        <end position="28"/>
    </location>
</feature>
<keyword evidence="3" id="KW-0862">Zinc</keyword>
<dbReference type="EMBL" id="JZBS01003290">
    <property type="protein sequence ID" value="KKK15435.1"/>
    <property type="molecule type" value="Genomic_DNA"/>
</dbReference>
<evidence type="ECO:0000313" key="10">
    <source>
        <dbReference type="Proteomes" id="UP000034291"/>
    </source>
</evidence>
<dbReference type="PROSITE" id="PS51999">
    <property type="entry name" value="ZF_GRF"/>
    <property type="match status" value="1"/>
</dbReference>
<dbReference type="InterPro" id="IPR005123">
    <property type="entry name" value="Oxoglu/Fe-dep_dioxygenase_dom"/>
</dbReference>
<dbReference type="FunFam" id="2.60.120.590:FF:000010">
    <property type="entry name" value="GRF zinc finger domain protein"/>
    <property type="match status" value="1"/>
</dbReference>
<accession>A0A0F8WC61</accession>
<dbReference type="InterPro" id="IPR003892">
    <property type="entry name" value="CUE"/>
</dbReference>
<dbReference type="SUPFAM" id="SSF51197">
    <property type="entry name" value="Clavaminate synthase-like"/>
    <property type="match status" value="1"/>
</dbReference>
<name>A0A0F8WC61_9EURO</name>
<dbReference type="InterPro" id="IPR010666">
    <property type="entry name" value="Znf_GRF"/>
</dbReference>
<organism evidence="9 10">
    <name type="scientific">Aspergillus rambellii</name>
    <dbReference type="NCBI Taxonomy" id="308745"/>
    <lineage>
        <taxon>Eukaryota</taxon>
        <taxon>Fungi</taxon>
        <taxon>Dikarya</taxon>
        <taxon>Ascomycota</taxon>
        <taxon>Pezizomycotina</taxon>
        <taxon>Eurotiomycetes</taxon>
        <taxon>Eurotiomycetidae</taxon>
        <taxon>Eurotiales</taxon>
        <taxon>Aspergillaceae</taxon>
        <taxon>Aspergillus</taxon>
        <taxon>Aspergillus subgen. Nidulantes</taxon>
    </lineage>
</organism>
<dbReference type="GO" id="GO:0006307">
    <property type="term" value="P:DNA alkylation repair"/>
    <property type="evidence" value="ECO:0007669"/>
    <property type="project" value="InterPro"/>
</dbReference>
<dbReference type="Proteomes" id="UP000034291">
    <property type="component" value="Unassembled WGS sequence"/>
</dbReference>
<evidence type="ECO:0000259" key="7">
    <source>
        <dbReference type="PROSITE" id="PS51471"/>
    </source>
</evidence>
<keyword evidence="1" id="KW-0479">Metal-binding</keyword>
<dbReference type="Pfam" id="PF13532">
    <property type="entry name" value="2OG-FeII_Oxy_2"/>
    <property type="match status" value="1"/>
</dbReference>
<feature type="region of interest" description="Disordered" evidence="5">
    <location>
        <begin position="465"/>
        <end position="488"/>
    </location>
</feature>
<evidence type="ECO:0000313" key="9">
    <source>
        <dbReference type="EMBL" id="KKK15435.1"/>
    </source>
</evidence>
<evidence type="ECO:0000256" key="1">
    <source>
        <dbReference type="ARBA" id="ARBA00022723"/>
    </source>
</evidence>
<dbReference type="PANTHER" id="PTHR31212">
    <property type="entry name" value="ALPHA-KETOGLUTARATE-DEPENDENT DIOXYGENASE ALKB HOMOLOG 3"/>
    <property type="match status" value="1"/>
</dbReference>
<feature type="domain" description="GRF-type" evidence="8">
    <location>
        <begin position="415"/>
        <end position="460"/>
    </location>
</feature>
<feature type="compositionally biased region" description="Basic residues" evidence="5">
    <location>
        <begin position="1"/>
        <end position="11"/>
    </location>
</feature>
<dbReference type="InterPro" id="IPR032854">
    <property type="entry name" value="ALKBH3"/>
</dbReference>
<dbReference type="InterPro" id="IPR037151">
    <property type="entry name" value="AlkB-like_sf"/>
</dbReference>
<feature type="domain" description="Fe2OG dioxygenase" evidence="7">
    <location>
        <begin position="259"/>
        <end position="404"/>
    </location>
</feature>
<dbReference type="STRING" id="308745.A0A0F8WC61"/>
<dbReference type="CDD" id="cd14279">
    <property type="entry name" value="CUE"/>
    <property type="match status" value="1"/>
</dbReference>
<proteinExistence type="predicted"/>
<feature type="region of interest" description="Disordered" evidence="5">
    <location>
        <begin position="90"/>
        <end position="125"/>
    </location>
</feature>
<gene>
    <name evidence="9" type="ORF">ARAM_006429</name>
</gene>
<evidence type="ECO:0000256" key="4">
    <source>
        <dbReference type="PROSITE-ProRule" id="PRU01343"/>
    </source>
</evidence>
<protein>
    <recommendedName>
        <fullName evidence="11">Fe2OG dioxygenase domain-containing protein</fullName>
    </recommendedName>
</protein>
<feature type="compositionally biased region" description="Gly residues" evidence="5">
    <location>
        <begin position="316"/>
        <end position="325"/>
    </location>
</feature>
<reference evidence="9 10" key="1">
    <citation type="submission" date="2015-02" db="EMBL/GenBank/DDBJ databases">
        <title>Draft Genome Sequences of Two Closely-Related Aflatoxigenic Aspergillus Species Obtained from the Cote d'Ivoire.</title>
        <authorList>
            <person name="Moore G.G."/>
            <person name="Beltz S.B."/>
            <person name="Mack B.M."/>
        </authorList>
    </citation>
    <scope>NUCLEOTIDE SEQUENCE [LARGE SCALE GENOMIC DNA]</scope>
    <source>
        <strain evidence="9 10">SRRC1468</strain>
    </source>
</reference>
<dbReference type="InterPro" id="IPR027450">
    <property type="entry name" value="AlkB-like"/>
</dbReference>
<feature type="domain" description="CUE" evidence="6">
    <location>
        <begin position="28"/>
        <end position="71"/>
    </location>
</feature>
<dbReference type="PANTHER" id="PTHR31212:SF4">
    <property type="entry name" value="ALPHA-KETOGLUTARATE-DEPENDENT DIOXYGENASE ALKB HOMOLOG 3"/>
    <property type="match status" value="1"/>
</dbReference>
<dbReference type="GO" id="GO:0051213">
    <property type="term" value="F:dioxygenase activity"/>
    <property type="evidence" value="ECO:0007669"/>
    <property type="project" value="InterPro"/>
</dbReference>
<evidence type="ECO:0000256" key="3">
    <source>
        <dbReference type="ARBA" id="ARBA00022833"/>
    </source>
</evidence>
<dbReference type="PROSITE" id="PS51140">
    <property type="entry name" value="CUE"/>
    <property type="match status" value="1"/>
</dbReference>
<keyword evidence="2 4" id="KW-0863">Zinc-finger</keyword>